<organism evidence="4 5">
    <name type="scientific">Serilophus lunatus</name>
    <name type="common">silver-breasted broadbill</name>
    <dbReference type="NCBI Taxonomy" id="239386"/>
    <lineage>
        <taxon>Eukaryota</taxon>
        <taxon>Metazoa</taxon>
        <taxon>Chordata</taxon>
        <taxon>Craniata</taxon>
        <taxon>Vertebrata</taxon>
        <taxon>Euteleostomi</taxon>
        <taxon>Archelosauria</taxon>
        <taxon>Archosauria</taxon>
        <taxon>Dinosauria</taxon>
        <taxon>Saurischia</taxon>
        <taxon>Theropoda</taxon>
        <taxon>Coelurosauria</taxon>
        <taxon>Aves</taxon>
        <taxon>Neognathae</taxon>
        <taxon>Neoaves</taxon>
        <taxon>Telluraves</taxon>
        <taxon>Australaves</taxon>
        <taxon>Passeriformes</taxon>
        <taxon>Eurylaimidae</taxon>
        <taxon>Serilophus</taxon>
    </lineage>
</organism>
<keyword evidence="2" id="KW-0547">Nucleotide-binding</keyword>
<evidence type="ECO:0000259" key="3">
    <source>
        <dbReference type="Pfam" id="PF07959"/>
    </source>
</evidence>
<dbReference type="SUPFAM" id="SSF51161">
    <property type="entry name" value="Trimeric LpxA-like enzymes"/>
    <property type="match status" value="1"/>
</dbReference>
<accession>A0A7L1D488</accession>
<dbReference type="GO" id="GO:0000166">
    <property type="term" value="F:nucleotide binding"/>
    <property type="evidence" value="ECO:0007669"/>
    <property type="project" value="UniProtKB-KW"/>
</dbReference>
<dbReference type="GO" id="GO:0042350">
    <property type="term" value="P:GDP-L-fucose biosynthetic process"/>
    <property type="evidence" value="ECO:0007669"/>
    <property type="project" value="UniProtKB-ARBA"/>
</dbReference>
<dbReference type="OrthoDB" id="10062280at2759"/>
<dbReference type="InterPro" id="IPR012887">
    <property type="entry name" value="GDP_fucose_pyrophosphorylase"/>
</dbReference>
<dbReference type="AlphaFoldDB" id="A0A7L1D488"/>
<dbReference type="PANTHER" id="PTHR15045:SF1">
    <property type="entry name" value="FUCOSE-1-PHOSPHATE GUANYLYLTRANSFERASE"/>
    <property type="match status" value="1"/>
</dbReference>
<dbReference type="EMBL" id="VXBA01002947">
    <property type="protein sequence ID" value="NXM71747.1"/>
    <property type="molecule type" value="Genomic_DNA"/>
</dbReference>
<protein>
    <submittedName>
        <fullName evidence="4">FPGT guanylyltransferase</fullName>
    </submittedName>
</protein>
<evidence type="ECO:0000256" key="1">
    <source>
        <dbReference type="ARBA" id="ARBA00022679"/>
    </source>
</evidence>
<evidence type="ECO:0000256" key="2">
    <source>
        <dbReference type="ARBA" id="ARBA00022741"/>
    </source>
</evidence>
<feature type="non-terminal residue" evidence="4">
    <location>
        <position position="554"/>
    </location>
</feature>
<sequence length="554" mass="59750">AMGGRSAARRADTARRLSRFAALRGVVQGRAGVGGRFWTGLGAGPGRVASGVAEPRAGNGGSTLHVLQYLEDLYGDEWSSFTVLLIHSGGYSQRLPSASALGKIFMALPLGEPLFQMLELKLAMYLDLPRHMRPGVLVTCSDDIELYSTGDTEPIRLDRPGVTALAHPSELAVGTTHGVFVLEPSSFSGQGGLELASCRGFLHKPDVGTMRRSGAVCVRGQGGSECVYTDSVFYMDHPTARRLLAFYRQLGTLGCELDAYGDFLQALGPGATPADPRGTSSGSREGRRRAELRQQLFSLLQGTPLHVLLLHNSRFYHLGTSQECLLHFSADSKLSFELDLLPVAFSLVPDTAQGCAQARVLQSILGPGCELGPGSVIEFSRLGPEVSVGQSSIVSGACIDFSADIPSNCLLSSLSVRMNGQVGHVTLVFGVGDDLKRSVSLLAETASLGFFGASLADCLDLWGVEASEQLFSSEHTRWGLWTARIFPVCATPSESVRVALKMLDSVQHMSPCKLRGFQLLSVEEVLTYKDVEDMLKFRRQIYDEICLQRQKDKS</sequence>
<dbReference type="InterPro" id="IPR011004">
    <property type="entry name" value="Trimer_LpxA-like_sf"/>
</dbReference>
<evidence type="ECO:0000313" key="5">
    <source>
        <dbReference type="Proteomes" id="UP000553648"/>
    </source>
</evidence>
<comment type="caution">
    <text evidence="4">The sequence shown here is derived from an EMBL/GenBank/DDBJ whole genome shotgun (WGS) entry which is preliminary data.</text>
</comment>
<dbReference type="Gene3D" id="2.160.10.10">
    <property type="entry name" value="Hexapeptide repeat proteins"/>
    <property type="match status" value="1"/>
</dbReference>
<dbReference type="GO" id="GO:0016779">
    <property type="term" value="F:nucleotidyltransferase activity"/>
    <property type="evidence" value="ECO:0007669"/>
    <property type="project" value="UniProtKB-KW"/>
</dbReference>
<keyword evidence="4" id="KW-0548">Nucleotidyltransferase</keyword>
<feature type="domain" description="GDP-fucose pyrophosphorylase" evidence="3">
    <location>
        <begin position="75"/>
        <end position="490"/>
    </location>
</feature>
<evidence type="ECO:0000313" key="4">
    <source>
        <dbReference type="EMBL" id="NXM71747.1"/>
    </source>
</evidence>
<dbReference type="PANTHER" id="PTHR15045">
    <property type="entry name" value="FUCOSE-1-PHOSPHATE GUANYLYLTRANSFERASE"/>
    <property type="match status" value="1"/>
</dbReference>
<proteinExistence type="predicted"/>
<reference evidence="4 5" key="1">
    <citation type="submission" date="2019-09" db="EMBL/GenBank/DDBJ databases">
        <title>Bird 10,000 Genomes (B10K) Project - Family phase.</title>
        <authorList>
            <person name="Zhang G."/>
        </authorList>
    </citation>
    <scope>NUCLEOTIDE SEQUENCE [LARGE SCALE GENOMIC DNA]</scope>
    <source>
        <strain evidence="4">B10K-DU-002-03</strain>
        <tissue evidence="4">Muscle</tissue>
    </source>
</reference>
<dbReference type="Proteomes" id="UP000553648">
    <property type="component" value="Unassembled WGS sequence"/>
</dbReference>
<gene>
    <name evidence="4" type="primary">Fpgt</name>
    <name evidence="4" type="ORF">SERLUN_R08709</name>
</gene>
<keyword evidence="5" id="KW-1185">Reference proteome</keyword>
<name>A0A7L1D488_9PASS</name>
<dbReference type="Pfam" id="PF07959">
    <property type="entry name" value="Fucose_pyrophosphorylase"/>
    <property type="match status" value="1"/>
</dbReference>
<keyword evidence="1 4" id="KW-0808">Transferase</keyword>
<feature type="non-terminal residue" evidence="4">
    <location>
        <position position="1"/>
    </location>
</feature>